<dbReference type="PANTHER" id="PTHR35089:SF1">
    <property type="entry name" value="CHAPERONE PROTEIN SKP"/>
    <property type="match status" value="1"/>
</dbReference>
<evidence type="ECO:0000256" key="5">
    <source>
        <dbReference type="SAM" id="SignalP"/>
    </source>
</evidence>
<dbReference type="Proteomes" id="UP001220610">
    <property type="component" value="Chromosome"/>
</dbReference>
<organism evidence="6 7">
    <name type="scientific">Candidatus Pseudobacter hemicellulosilyticus</name>
    <dbReference type="NCBI Taxonomy" id="3121375"/>
    <lineage>
        <taxon>Bacteria</taxon>
        <taxon>Pseudomonadati</taxon>
        <taxon>Bacteroidota</taxon>
        <taxon>Chitinophagia</taxon>
        <taxon>Chitinophagales</taxon>
        <taxon>Chitinophagaceae</taxon>
        <taxon>Pseudobacter</taxon>
    </lineage>
</organism>
<dbReference type="GO" id="GO:0050821">
    <property type="term" value="P:protein stabilization"/>
    <property type="evidence" value="ECO:0007669"/>
    <property type="project" value="TreeGrafter"/>
</dbReference>
<dbReference type="InterPro" id="IPR005632">
    <property type="entry name" value="Chaperone_Skp"/>
</dbReference>
<dbReference type="PANTHER" id="PTHR35089">
    <property type="entry name" value="CHAPERONE PROTEIN SKP"/>
    <property type="match status" value="1"/>
</dbReference>
<protein>
    <submittedName>
        <fullName evidence="6">OmpH family outer membrane protein</fullName>
    </submittedName>
</protein>
<evidence type="ECO:0000313" key="7">
    <source>
        <dbReference type="Proteomes" id="UP001220610"/>
    </source>
</evidence>
<dbReference type="Pfam" id="PF03938">
    <property type="entry name" value="OmpH"/>
    <property type="match status" value="1"/>
</dbReference>
<feature type="signal peptide" evidence="5">
    <location>
        <begin position="1"/>
        <end position="22"/>
    </location>
</feature>
<dbReference type="AlphaFoldDB" id="A0AAJ6BHW3"/>
<proteinExistence type="inferred from homology"/>
<keyword evidence="3" id="KW-0175">Coiled coil</keyword>
<evidence type="ECO:0000256" key="3">
    <source>
        <dbReference type="SAM" id="Coils"/>
    </source>
</evidence>
<evidence type="ECO:0000256" key="2">
    <source>
        <dbReference type="ARBA" id="ARBA00022729"/>
    </source>
</evidence>
<dbReference type="Gene3D" id="3.30.910.20">
    <property type="entry name" value="Skp domain"/>
    <property type="match status" value="1"/>
</dbReference>
<evidence type="ECO:0000256" key="1">
    <source>
        <dbReference type="ARBA" id="ARBA00009091"/>
    </source>
</evidence>
<evidence type="ECO:0000313" key="6">
    <source>
        <dbReference type="EMBL" id="WEK36667.1"/>
    </source>
</evidence>
<comment type="similarity">
    <text evidence="1">Belongs to the Skp family.</text>
</comment>
<feature type="region of interest" description="Disordered" evidence="4">
    <location>
        <begin position="171"/>
        <end position="190"/>
    </location>
</feature>
<gene>
    <name evidence="6" type="ORF">P0Y53_04060</name>
</gene>
<evidence type="ECO:0000256" key="4">
    <source>
        <dbReference type="SAM" id="MobiDB-lite"/>
    </source>
</evidence>
<feature type="coiled-coil region" evidence="3">
    <location>
        <begin position="85"/>
        <end position="112"/>
    </location>
</feature>
<dbReference type="InterPro" id="IPR024930">
    <property type="entry name" value="Skp_dom_sf"/>
</dbReference>
<name>A0AAJ6BHW3_9BACT</name>
<accession>A0AAJ6BHW3</accession>
<sequence>MKKFFTVVMVASGLLAAAQVKAQNKFGYISSQELVSVMPETKKADSSLTDYRNALIANAQDKQTAFYAAIEKFNTDSTKWTEAQKTVKRQELAKLSQELSGEEERIQQALQSRRDELITPINRKAYEAIQAVSKEGNFTYIFEKEAILVAPPGEDILPLVAKKLNIKLPNAAGAAAPQAPAGARPATNKP</sequence>
<dbReference type="GO" id="GO:0005829">
    <property type="term" value="C:cytosol"/>
    <property type="evidence" value="ECO:0007669"/>
    <property type="project" value="TreeGrafter"/>
</dbReference>
<dbReference type="EMBL" id="CP119311">
    <property type="protein sequence ID" value="WEK36667.1"/>
    <property type="molecule type" value="Genomic_DNA"/>
</dbReference>
<reference evidence="6" key="1">
    <citation type="submission" date="2023-03" db="EMBL/GenBank/DDBJ databases">
        <title>Andean soil-derived lignocellulolytic bacterial consortium as a source of novel taxa and putative plastic-active enzymes.</title>
        <authorList>
            <person name="Diaz-Garcia L."/>
            <person name="Chuvochina M."/>
            <person name="Feuerriegel G."/>
            <person name="Bunk B."/>
            <person name="Sproer C."/>
            <person name="Streit W.R."/>
            <person name="Rodriguez L.M."/>
            <person name="Overmann J."/>
            <person name="Jimenez D.J."/>
        </authorList>
    </citation>
    <scope>NUCLEOTIDE SEQUENCE</scope>
    <source>
        <strain evidence="6">MAG 7</strain>
    </source>
</reference>
<dbReference type="SUPFAM" id="SSF111384">
    <property type="entry name" value="OmpH-like"/>
    <property type="match status" value="1"/>
</dbReference>
<feature type="chain" id="PRO_5042599123" evidence="5">
    <location>
        <begin position="23"/>
        <end position="190"/>
    </location>
</feature>
<dbReference type="GO" id="GO:0051082">
    <property type="term" value="F:unfolded protein binding"/>
    <property type="evidence" value="ECO:0007669"/>
    <property type="project" value="InterPro"/>
</dbReference>
<dbReference type="SMART" id="SM00935">
    <property type="entry name" value="OmpH"/>
    <property type="match status" value="1"/>
</dbReference>
<keyword evidence="2 5" id="KW-0732">Signal</keyword>